<dbReference type="AlphaFoldDB" id="A0A8C6ND89"/>
<gene>
    <name evidence="3" type="primary">LOC101871536</name>
</gene>
<dbReference type="SUPFAM" id="SSF50156">
    <property type="entry name" value="PDZ domain-like"/>
    <property type="match status" value="1"/>
</dbReference>
<dbReference type="Gene3D" id="2.30.42.10">
    <property type="match status" value="1"/>
</dbReference>
<accession>A0A8C6ND89</accession>
<evidence type="ECO:0000313" key="4">
    <source>
        <dbReference type="Proteomes" id="UP000694405"/>
    </source>
</evidence>
<sequence>MALRWLNQQNDNTNFTGFGADPAGREQALPMDNRRIQLLANIGGTLPRGRKQVRGCFYVSNLAFIWNSVHSSYRHLVAILKEDKEAFGFEIQTIRFPNQNNYSLDVCTCVCKIQEESPAYLSGLQTGDILASINGVNIDGYSHKQIVDLIKSSGNYLRLETVNGAMFVRKMELETKLQLLKQSLQQKWVELRSLLLQEQRLLHGEVNDNVLLGTLELEEASLLSGGSTVGHLFPVKPRFSSESSSRSRLSSMTMDSEDSFYQSCAFEDSAAESLSRQSSVDDDCFFPRDGDGAPGRSSLRRIRSISLASSGSMSPLWEGSSCTSNFGTLPRKSRRPSVRKNIFKFIPGLHRAVEEEESRV</sequence>
<dbReference type="PANTHER" id="PTHR15963:SF1">
    <property type="entry name" value="CYTOHESIN-INTERACTING PROTEIN"/>
    <property type="match status" value="1"/>
</dbReference>
<dbReference type="InterPro" id="IPR052122">
    <property type="entry name" value="Intracell_Traff_Signaling_Reg"/>
</dbReference>
<name>A0A8C6ND89_MELUD</name>
<dbReference type="InterPro" id="IPR001478">
    <property type="entry name" value="PDZ"/>
</dbReference>
<keyword evidence="4" id="KW-1185">Reference proteome</keyword>
<reference evidence="3" key="1">
    <citation type="submission" date="2020-03" db="EMBL/GenBank/DDBJ databases">
        <title>Melopsittacus undulatus (budgerigar) genome, bMelUnd1, maternal haplotype with Z.</title>
        <authorList>
            <person name="Gedman G."/>
            <person name="Mountcastle J."/>
            <person name="Haase B."/>
            <person name="Formenti G."/>
            <person name="Wright T."/>
            <person name="Apodaca J."/>
            <person name="Pelan S."/>
            <person name="Chow W."/>
            <person name="Rhie A."/>
            <person name="Howe K."/>
            <person name="Fedrigo O."/>
            <person name="Jarvis E.D."/>
        </authorList>
    </citation>
    <scope>NUCLEOTIDE SEQUENCE [LARGE SCALE GENOMIC DNA]</scope>
</reference>
<dbReference type="PANTHER" id="PTHR15963">
    <property type="entry name" value="GENERAL RECEPTOR FOR PHOSPHOINOSITIDES 1-ASSOCIATED SCAFFOLD PROTEIN-RELATED"/>
    <property type="match status" value="1"/>
</dbReference>
<organism evidence="3 4">
    <name type="scientific">Melopsittacus undulatus</name>
    <name type="common">Budgerigar</name>
    <name type="synonym">Psittacus undulatus</name>
    <dbReference type="NCBI Taxonomy" id="13146"/>
    <lineage>
        <taxon>Eukaryota</taxon>
        <taxon>Metazoa</taxon>
        <taxon>Chordata</taxon>
        <taxon>Craniata</taxon>
        <taxon>Vertebrata</taxon>
        <taxon>Euteleostomi</taxon>
        <taxon>Archelosauria</taxon>
        <taxon>Archosauria</taxon>
        <taxon>Dinosauria</taxon>
        <taxon>Saurischia</taxon>
        <taxon>Theropoda</taxon>
        <taxon>Coelurosauria</taxon>
        <taxon>Aves</taxon>
        <taxon>Neognathae</taxon>
        <taxon>Neoaves</taxon>
        <taxon>Telluraves</taxon>
        <taxon>Australaves</taxon>
        <taxon>Psittaciformes</taxon>
        <taxon>Psittaculidae</taxon>
        <taxon>Melopsittacus</taxon>
    </lineage>
</organism>
<accession>A0A8V5FY99</accession>
<proteinExistence type="predicted"/>
<comment type="subcellular location">
    <subcellularLocation>
        <location evidence="1">Cytoplasm</location>
    </subcellularLocation>
</comment>
<dbReference type="CDD" id="cd06713">
    <property type="entry name" value="PDZ_tamalin_CYTIP-like"/>
    <property type="match status" value="1"/>
</dbReference>
<dbReference type="SMART" id="SM00228">
    <property type="entry name" value="PDZ"/>
    <property type="match status" value="1"/>
</dbReference>
<dbReference type="InterPro" id="IPR036034">
    <property type="entry name" value="PDZ_sf"/>
</dbReference>
<evidence type="ECO:0000313" key="3">
    <source>
        <dbReference type="Ensembl" id="ENSMUNP00000015334.2"/>
    </source>
</evidence>
<dbReference type="GO" id="GO:0030155">
    <property type="term" value="P:regulation of cell adhesion"/>
    <property type="evidence" value="ECO:0007669"/>
    <property type="project" value="TreeGrafter"/>
</dbReference>
<dbReference type="Ensembl" id="ENSMUNT00000017646.2">
    <property type="protein sequence ID" value="ENSMUNP00000015334.2"/>
    <property type="gene ID" value="ENSMUNG00000011848.2"/>
</dbReference>
<evidence type="ECO:0000256" key="1">
    <source>
        <dbReference type="ARBA" id="ARBA00004496"/>
    </source>
</evidence>
<reference evidence="3" key="2">
    <citation type="submission" date="2025-08" db="UniProtKB">
        <authorList>
            <consortium name="Ensembl"/>
        </authorList>
    </citation>
    <scope>IDENTIFICATION</scope>
</reference>
<protein>
    <submittedName>
        <fullName evidence="3">Uncharacterized protein</fullName>
    </submittedName>
</protein>
<reference evidence="3" key="3">
    <citation type="submission" date="2025-09" db="UniProtKB">
        <authorList>
            <consortium name="Ensembl"/>
        </authorList>
    </citation>
    <scope>IDENTIFICATION</scope>
</reference>
<keyword evidence="2" id="KW-0963">Cytoplasm</keyword>
<dbReference type="PROSITE" id="PS50106">
    <property type="entry name" value="PDZ"/>
    <property type="match status" value="1"/>
</dbReference>
<dbReference type="Pfam" id="PF00595">
    <property type="entry name" value="PDZ"/>
    <property type="match status" value="1"/>
</dbReference>
<evidence type="ECO:0000256" key="2">
    <source>
        <dbReference type="ARBA" id="ARBA00022490"/>
    </source>
</evidence>
<dbReference type="GO" id="GO:0005938">
    <property type="term" value="C:cell cortex"/>
    <property type="evidence" value="ECO:0007669"/>
    <property type="project" value="TreeGrafter"/>
</dbReference>
<dbReference type="Proteomes" id="UP000694405">
    <property type="component" value="Chromosome 4"/>
</dbReference>